<reference evidence="2 3" key="1">
    <citation type="submission" date="2018-10" db="EMBL/GenBank/DDBJ databases">
        <title>Fifty Aureobasidium pullulans genomes reveal a recombining polyextremotolerant generalist.</title>
        <authorList>
            <person name="Gostincar C."/>
            <person name="Turk M."/>
            <person name="Zajc J."/>
            <person name="Gunde-Cimerman N."/>
        </authorList>
    </citation>
    <scope>NUCLEOTIDE SEQUENCE [LARGE SCALE GENOMIC DNA]</scope>
    <source>
        <strain evidence="2 3">EXF-3844</strain>
    </source>
</reference>
<evidence type="ECO:0000313" key="2">
    <source>
        <dbReference type="EMBL" id="THZ49018.1"/>
    </source>
</evidence>
<dbReference type="EMBL" id="QZBN01000249">
    <property type="protein sequence ID" value="THZ49018.1"/>
    <property type="molecule type" value="Genomic_DNA"/>
</dbReference>
<feature type="coiled-coil region" evidence="1">
    <location>
        <begin position="43"/>
        <end position="82"/>
    </location>
</feature>
<dbReference type="Proteomes" id="UP000310121">
    <property type="component" value="Unassembled WGS sequence"/>
</dbReference>
<dbReference type="AlphaFoldDB" id="A0A4S9VCM3"/>
<comment type="caution">
    <text evidence="2">The sequence shown here is derived from an EMBL/GenBank/DDBJ whole genome shotgun (WGS) entry which is preliminary data.</text>
</comment>
<feature type="coiled-coil region" evidence="1">
    <location>
        <begin position="137"/>
        <end position="164"/>
    </location>
</feature>
<keyword evidence="1" id="KW-0175">Coiled coil</keyword>
<organism evidence="2 3">
    <name type="scientific">Aureobasidium pullulans</name>
    <name type="common">Black yeast</name>
    <name type="synonym">Pullularia pullulans</name>
    <dbReference type="NCBI Taxonomy" id="5580"/>
    <lineage>
        <taxon>Eukaryota</taxon>
        <taxon>Fungi</taxon>
        <taxon>Dikarya</taxon>
        <taxon>Ascomycota</taxon>
        <taxon>Pezizomycotina</taxon>
        <taxon>Dothideomycetes</taxon>
        <taxon>Dothideomycetidae</taxon>
        <taxon>Dothideales</taxon>
        <taxon>Saccotheciaceae</taxon>
        <taxon>Aureobasidium</taxon>
    </lineage>
</organism>
<name>A0A4S9VCM3_AURPU</name>
<accession>A0A4S9VCM3</accession>
<proteinExistence type="predicted"/>
<evidence type="ECO:0000256" key="1">
    <source>
        <dbReference type="SAM" id="Coils"/>
    </source>
</evidence>
<gene>
    <name evidence="2" type="ORF">D6C90_03587</name>
</gene>
<sequence length="165" mass="18585">MCSGEAQYICLIHHARTSNLNMEPLAAMAKQLAAALNQAAESFASVKKELAETKAALTQAKKQNLEDRIVSIQQREENIEKVKEVISSTNEILNEAWKRVFRHSIIIDGAYYHAVMSANCYNDIELGKRIIRWTTENEEAAIKLNELLLQLDEIELAIEAELESA</sequence>
<protein>
    <submittedName>
        <fullName evidence="2">Uncharacterized protein</fullName>
    </submittedName>
</protein>
<evidence type="ECO:0000313" key="3">
    <source>
        <dbReference type="Proteomes" id="UP000310121"/>
    </source>
</evidence>